<proteinExistence type="predicted"/>
<protein>
    <submittedName>
        <fullName evidence="1">Uncharacterized protein</fullName>
    </submittedName>
</protein>
<evidence type="ECO:0000313" key="2">
    <source>
        <dbReference type="Proteomes" id="UP001163321"/>
    </source>
</evidence>
<sequence length="60" mass="6438">MEGKSKGKIFITCCADCSKQTDVHSCGIFAGFYAREAEKGSTIGGVAPPDENFVRLCYLS</sequence>
<name>A0ACC0VT80_9STRA</name>
<evidence type="ECO:0000313" key="1">
    <source>
        <dbReference type="EMBL" id="KAI9909402.1"/>
    </source>
</evidence>
<keyword evidence="2" id="KW-1185">Reference proteome</keyword>
<comment type="caution">
    <text evidence="1">The sequence shown here is derived from an EMBL/GenBank/DDBJ whole genome shotgun (WGS) entry which is preliminary data.</text>
</comment>
<dbReference type="Proteomes" id="UP001163321">
    <property type="component" value="Chromosome 7"/>
</dbReference>
<gene>
    <name evidence="1" type="ORF">PsorP6_014737</name>
</gene>
<reference evidence="1 2" key="1">
    <citation type="journal article" date="2022" name="bioRxiv">
        <title>The genome of the oomycete Peronosclerospora sorghi, a cosmopolitan pathogen of maize and sorghum, is inflated with dispersed pseudogenes.</title>
        <authorList>
            <person name="Fletcher K."/>
            <person name="Martin F."/>
            <person name="Isakeit T."/>
            <person name="Cavanaugh K."/>
            <person name="Magill C."/>
            <person name="Michelmore R."/>
        </authorList>
    </citation>
    <scope>NUCLEOTIDE SEQUENCE [LARGE SCALE GENOMIC DNA]</scope>
    <source>
        <strain evidence="1">P6</strain>
    </source>
</reference>
<organism evidence="1 2">
    <name type="scientific">Peronosclerospora sorghi</name>
    <dbReference type="NCBI Taxonomy" id="230839"/>
    <lineage>
        <taxon>Eukaryota</taxon>
        <taxon>Sar</taxon>
        <taxon>Stramenopiles</taxon>
        <taxon>Oomycota</taxon>
        <taxon>Peronosporomycetes</taxon>
        <taxon>Peronosporales</taxon>
        <taxon>Peronosporaceae</taxon>
        <taxon>Peronosclerospora</taxon>
    </lineage>
</organism>
<dbReference type="EMBL" id="CM047586">
    <property type="protein sequence ID" value="KAI9909402.1"/>
    <property type="molecule type" value="Genomic_DNA"/>
</dbReference>
<accession>A0ACC0VT80</accession>